<dbReference type="RefSeq" id="WP_007153867.1">
    <property type="nucleotide sequence ID" value="NZ_ABCP01000014.1"/>
</dbReference>
<dbReference type="EMBL" id="ABCP01000014">
    <property type="protein sequence ID" value="EDM47662.1"/>
    <property type="molecule type" value="Genomic_DNA"/>
</dbReference>
<accession>A6F0S3</accession>
<evidence type="ECO:0000313" key="2">
    <source>
        <dbReference type="Proteomes" id="UP000005856"/>
    </source>
</evidence>
<gene>
    <name evidence="1" type="ORF">MDG893_19844</name>
</gene>
<proteinExistence type="predicted"/>
<reference evidence="1 2" key="1">
    <citation type="submission" date="2007-06" db="EMBL/GenBank/DDBJ databases">
        <authorList>
            <person name="Green D."/>
            <person name="Ferriera S."/>
            <person name="Johnson J."/>
            <person name="Kravitz S."/>
            <person name="Beeson K."/>
            <person name="Sutton G."/>
            <person name="Rogers Y.-H."/>
            <person name="Friedman R."/>
            <person name="Frazier M."/>
            <person name="Venter J.C."/>
        </authorList>
    </citation>
    <scope>NUCLEOTIDE SEQUENCE [LARGE SCALE GENOMIC DNA]</scope>
    <source>
        <strain evidence="1 2">DG893</strain>
    </source>
</reference>
<organism evidence="1 2">
    <name type="scientific">Marinobacter algicola DG893</name>
    <dbReference type="NCBI Taxonomy" id="443152"/>
    <lineage>
        <taxon>Bacteria</taxon>
        <taxon>Pseudomonadati</taxon>
        <taxon>Pseudomonadota</taxon>
        <taxon>Gammaproteobacteria</taxon>
        <taxon>Pseudomonadales</taxon>
        <taxon>Marinobacteraceae</taxon>
        <taxon>Marinobacter</taxon>
    </lineage>
</organism>
<dbReference type="Proteomes" id="UP000005856">
    <property type="component" value="Unassembled WGS sequence"/>
</dbReference>
<name>A6F0S3_9GAMM</name>
<keyword evidence="2" id="KW-1185">Reference proteome</keyword>
<comment type="caution">
    <text evidence="1">The sequence shown here is derived from an EMBL/GenBank/DDBJ whole genome shotgun (WGS) entry which is preliminary data.</text>
</comment>
<dbReference type="STRING" id="443152.MDG893_19844"/>
<evidence type="ECO:0000313" key="1">
    <source>
        <dbReference type="EMBL" id="EDM47662.1"/>
    </source>
</evidence>
<dbReference type="AlphaFoldDB" id="A6F0S3"/>
<sequence length="198" mass="22179">METPHIAVMYTDEVPTEVISEFREQVEAEHLALAIHQRPSDGVYAIPEWFYPTALAVFIGQAYFTAFLGEMGKDHYNLLKAGLKKLWQKAVGPSAPKVYAFGSKGKVSKDQPYSLYFAIHAEAGDGFSFKLLIQKGLSEAKYMELVEGFLSFLEGHYQGNTCQEFVEKGQSIQVVGKTILLTYNFDSEAIEHVDPISR</sequence>
<dbReference type="OrthoDB" id="7030237at2"/>
<protein>
    <submittedName>
        <fullName evidence="1">Uncharacterized protein</fullName>
    </submittedName>
</protein>